<reference evidence="2" key="1">
    <citation type="submission" date="2020-01" db="EMBL/GenBank/DDBJ databases">
        <authorList>
            <person name="Mishra B."/>
        </authorList>
    </citation>
    <scope>NUCLEOTIDE SEQUENCE [LARGE SCALE GENOMIC DNA]</scope>
</reference>
<dbReference type="NCBIfam" id="TIGR01640">
    <property type="entry name" value="F_box_assoc_1"/>
    <property type="match status" value="1"/>
</dbReference>
<proteinExistence type="predicted"/>
<dbReference type="SUPFAM" id="SSF50965">
    <property type="entry name" value="Galactose oxidase, central domain"/>
    <property type="match status" value="1"/>
</dbReference>
<dbReference type="CDD" id="cd22157">
    <property type="entry name" value="F-box_AtFBW1-like"/>
    <property type="match status" value="1"/>
</dbReference>
<dbReference type="PROSITE" id="PS50181">
    <property type="entry name" value="FBOX"/>
    <property type="match status" value="1"/>
</dbReference>
<dbReference type="InterPro" id="IPR050796">
    <property type="entry name" value="SCF_F-box_component"/>
</dbReference>
<gene>
    <name evidence="2" type="ORF">MERR_LOCUS47204</name>
</gene>
<dbReference type="AlphaFoldDB" id="A0A6D2L2U2"/>
<protein>
    <recommendedName>
        <fullName evidence="1">F-box domain-containing protein</fullName>
    </recommendedName>
</protein>
<dbReference type="OrthoDB" id="1108415at2759"/>
<feature type="domain" description="F-box" evidence="1">
    <location>
        <begin position="1"/>
        <end position="46"/>
    </location>
</feature>
<dbReference type="Pfam" id="PF07734">
    <property type="entry name" value="FBA_1"/>
    <property type="match status" value="1"/>
</dbReference>
<dbReference type="EMBL" id="CACVBM020001806">
    <property type="protein sequence ID" value="CAA7059968.1"/>
    <property type="molecule type" value="Genomic_DNA"/>
</dbReference>
<dbReference type="PANTHER" id="PTHR31672">
    <property type="entry name" value="BNACNNG10540D PROTEIN"/>
    <property type="match status" value="1"/>
</dbReference>
<evidence type="ECO:0000313" key="2">
    <source>
        <dbReference type="EMBL" id="CAA7059968.1"/>
    </source>
</evidence>
<evidence type="ECO:0000313" key="3">
    <source>
        <dbReference type="Proteomes" id="UP000467841"/>
    </source>
</evidence>
<organism evidence="2 3">
    <name type="scientific">Microthlaspi erraticum</name>
    <dbReference type="NCBI Taxonomy" id="1685480"/>
    <lineage>
        <taxon>Eukaryota</taxon>
        <taxon>Viridiplantae</taxon>
        <taxon>Streptophyta</taxon>
        <taxon>Embryophyta</taxon>
        <taxon>Tracheophyta</taxon>
        <taxon>Spermatophyta</taxon>
        <taxon>Magnoliopsida</taxon>
        <taxon>eudicotyledons</taxon>
        <taxon>Gunneridae</taxon>
        <taxon>Pentapetalae</taxon>
        <taxon>rosids</taxon>
        <taxon>malvids</taxon>
        <taxon>Brassicales</taxon>
        <taxon>Brassicaceae</taxon>
        <taxon>Coluteocarpeae</taxon>
        <taxon>Microthlaspi</taxon>
    </lineage>
</organism>
<sequence length="378" mass="43268">MMMSDLPGDLLEEILCLVPAASLKQLRSSCKRWNSLYNSGRFTRKHLDRAAKQFLILMLKEYRVFSMSISLHGVPSVEATGQLNLIDPRSSSSSSSYDQFEVSKVSHCDGLLLCNNVDCTTIVVWNPCTGQTRWIQPYKTSDSYALGSYRYNNKSQDEHSYKILGYGRGYGYEKESAVYEINSNAWRILDVTRDFHLVYTDYGVSLKGNTYWFASDEKEEKQLGIFLVCFDYTRERFGRLGFPCHCPRYDAVSLSVVREQKLSVLLKRENTSRTEIWVTNKIGEAKVVSWSMFLAVNFQPDLINISHGISFLVDEEKKAIVCCDNYFGNDEFSCTNLVHIVGEDNKVTQVDFGPVYSSWPFLFNYVPSLTRVSDAKEK</sequence>
<dbReference type="InterPro" id="IPR001810">
    <property type="entry name" value="F-box_dom"/>
</dbReference>
<dbReference type="InterPro" id="IPR036047">
    <property type="entry name" value="F-box-like_dom_sf"/>
</dbReference>
<dbReference type="InterPro" id="IPR006527">
    <property type="entry name" value="F-box-assoc_dom_typ1"/>
</dbReference>
<dbReference type="Pfam" id="PF00646">
    <property type="entry name" value="F-box"/>
    <property type="match status" value="1"/>
</dbReference>
<dbReference type="InterPro" id="IPR017451">
    <property type="entry name" value="F-box-assoc_interact_dom"/>
</dbReference>
<dbReference type="SUPFAM" id="SSF81383">
    <property type="entry name" value="F-box domain"/>
    <property type="match status" value="1"/>
</dbReference>
<comment type="caution">
    <text evidence="2">The sequence shown here is derived from an EMBL/GenBank/DDBJ whole genome shotgun (WGS) entry which is preliminary data.</text>
</comment>
<evidence type="ECO:0000259" key="1">
    <source>
        <dbReference type="PROSITE" id="PS50181"/>
    </source>
</evidence>
<accession>A0A6D2L2U2</accession>
<dbReference type="InterPro" id="IPR011043">
    <property type="entry name" value="Gal_Oxase/kelch_b-propeller"/>
</dbReference>
<name>A0A6D2L2U2_9BRAS</name>
<dbReference type="Gene3D" id="1.20.1280.50">
    <property type="match status" value="1"/>
</dbReference>
<dbReference type="Proteomes" id="UP000467841">
    <property type="component" value="Unassembled WGS sequence"/>
</dbReference>
<dbReference type="PANTHER" id="PTHR31672:SF13">
    <property type="entry name" value="F-BOX PROTEIN CPR30-LIKE"/>
    <property type="match status" value="1"/>
</dbReference>
<keyword evidence="3" id="KW-1185">Reference proteome</keyword>